<evidence type="ECO:0000256" key="5">
    <source>
        <dbReference type="ARBA" id="ARBA00022989"/>
    </source>
</evidence>
<evidence type="ECO:0000313" key="11">
    <source>
        <dbReference type="EMBL" id="KAF7493192.1"/>
    </source>
</evidence>
<feature type="domain" description="TM2" evidence="10">
    <location>
        <begin position="156"/>
        <end position="204"/>
    </location>
</feature>
<dbReference type="GO" id="GO:0016020">
    <property type="term" value="C:membrane"/>
    <property type="evidence" value="ECO:0007669"/>
    <property type="project" value="UniProtKB-SubCell"/>
</dbReference>
<dbReference type="VEuPathDB" id="VectorBase:SSCA003642"/>
<dbReference type="Proteomes" id="UP000070412">
    <property type="component" value="Unassembled WGS sequence"/>
</dbReference>
<comment type="similarity">
    <text evidence="2">Belongs to the TM2 family.</text>
</comment>
<dbReference type="Proteomes" id="UP000616769">
    <property type="component" value="Unassembled WGS sequence"/>
</dbReference>
<keyword evidence="5 8" id="KW-1133">Transmembrane helix</keyword>
<organism evidence="12 15">
    <name type="scientific">Sarcoptes scabiei</name>
    <name type="common">Itch mite</name>
    <name type="synonym">Acarus scabiei</name>
    <dbReference type="NCBI Taxonomy" id="52283"/>
    <lineage>
        <taxon>Eukaryota</taxon>
        <taxon>Metazoa</taxon>
        <taxon>Ecdysozoa</taxon>
        <taxon>Arthropoda</taxon>
        <taxon>Chelicerata</taxon>
        <taxon>Arachnida</taxon>
        <taxon>Acari</taxon>
        <taxon>Acariformes</taxon>
        <taxon>Sarcoptiformes</taxon>
        <taxon>Astigmata</taxon>
        <taxon>Psoroptidia</taxon>
        <taxon>Sarcoptoidea</taxon>
        <taxon>Sarcoptidae</taxon>
        <taxon>Sarcoptinae</taxon>
        <taxon>Sarcoptes</taxon>
    </lineage>
</organism>
<protein>
    <submittedName>
        <fullName evidence="11 12">TM2 domain-containing protein</fullName>
    </submittedName>
</protein>
<dbReference type="EMBL" id="JXLN01004836">
    <property type="protein sequence ID" value="KPM03388.1"/>
    <property type="molecule type" value="Genomic_DNA"/>
</dbReference>
<keyword evidence="7" id="KW-0325">Glycoprotein</keyword>
<dbReference type="OrthoDB" id="408511at2759"/>
<evidence type="ECO:0000256" key="2">
    <source>
        <dbReference type="ARBA" id="ARBA00008284"/>
    </source>
</evidence>
<feature type="chain" id="PRO_5010784366" evidence="9">
    <location>
        <begin position="22"/>
        <end position="223"/>
    </location>
</feature>
<dbReference type="PANTHER" id="PTHR21016:SF4">
    <property type="entry name" value="TM2 DOMAIN-CONTAINING PROTEIN 2"/>
    <property type="match status" value="1"/>
</dbReference>
<dbReference type="InterPro" id="IPR050932">
    <property type="entry name" value="TM2D1-3-like"/>
</dbReference>
<evidence type="ECO:0000313" key="15">
    <source>
        <dbReference type="Proteomes" id="UP000616769"/>
    </source>
</evidence>
<evidence type="ECO:0000256" key="8">
    <source>
        <dbReference type="SAM" id="Phobius"/>
    </source>
</evidence>
<sequence length="223" mass="24890">MAIILFHQLLLHSFLIVHSGCLDILDLANQTDPLLTISEIDPSLIDPNSSASNGLQSKDDKWCDRELCPHKDYGPLSPYVPCDHLPMDFLDCDELFDHQGNETSLKLNNSIGCLKFQAGDEGIYFGSTYCHVLSKIQCYGNRTFIRDGLPCVRYNGHYFITALLFSLLLGFLGMDRFYLGHVGTAIGKLLTVGGVGIWWIVDIVLLITGNLMPEDGSNWMPYV</sequence>
<reference evidence="14" key="2">
    <citation type="journal article" date="2020" name="PLoS Negl. Trop. Dis.">
        <title>High-quality nuclear genome for Sarcoptes scabiei-A critical resource for a neglected parasite.</title>
        <authorList>
            <person name="Korhonen P.K."/>
            <person name="Gasser R.B."/>
            <person name="Ma G."/>
            <person name="Wang T."/>
            <person name="Stroehlein A.J."/>
            <person name="Young N.D."/>
            <person name="Ang C.S."/>
            <person name="Fernando D.D."/>
            <person name="Lu H.C."/>
            <person name="Taylor S."/>
            <person name="Reynolds S.L."/>
            <person name="Mofiz E."/>
            <person name="Najaraj S.H."/>
            <person name="Gowda H."/>
            <person name="Madugundu A."/>
            <person name="Renuse S."/>
            <person name="Holt D."/>
            <person name="Pandey A."/>
            <person name="Papenfuss A.T."/>
            <person name="Fischer K."/>
        </authorList>
    </citation>
    <scope>NUCLEOTIDE SEQUENCE [LARGE SCALE GENOMIC DNA]</scope>
</reference>
<gene>
    <name evidence="12" type="ORF">QR98_0018190</name>
    <name evidence="11" type="ORF">SSS_1153</name>
</gene>
<keyword evidence="14" id="KW-1185">Reference proteome</keyword>
<proteinExistence type="inferred from homology"/>
<evidence type="ECO:0000256" key="4">
    <source>
        <dbReference type="ARBA" id="ARBA00022729"/>
    </source>
</evidence>
<evidence type="ECO:0000256" key="6">
    <source>
        <dbReference type="ARBA" id="ARBA00023136"/>
    </source>
</evidence>
<comment type="subcellular location">
    <subcellularLocation>
        <location evidence="1">Membrane</location>
        <topology evidence="1">Multi-pass membrane protein</topology>
    </subcellularLocation>
</comment>
<dbReference type="Pfam" id="PF05154">
    <property type="entry name" value="TM2"/>
    <property type="match status" value="1"/>
</dbReference>
<feature type="signal peptide" evidence="9">
    <location>
        <begin position="1"/>
        <end position="21"/>
    </location>
</feature>
<keyword evidence="4 9" id="KW-0732">Signal</keyword>
<evidence type="ECO:0000256" key="3">
    <source>
        <dbReference type="ARBA" id="ARBA00022692"/>
    </source>
</evidence>
<dbReference type="EnsemblMetazoa" id="SSS_1153s_mrna">
    <property type="protein sequence ID" value="KAF7493192.1"/>
    <property type="gene ID" value="SSS_1153"/>
</dbReference>
<dbReference type="InterPro" id="IPR007829">
    <property type="entry name" value="TM2"/>
</dbReference>
<evidence type="ECO:0000313" key="14">
    <source>
        <dbReference type="Proteomes" id="UP000070412"/>
    </source>
</evidence>
<evidence type="ECO:0000256" key="9">
    <source>
        <dbReference type="SAM" id="SignalP"/>
    </source>
</evidence>
<dbReference type="EMBL" id="WVUK01000056">
    <property type="protein sequence ID" value="KAF7493192.1"/>
    <property type="molecule type" value="Genomic_DNA"/>
</dbReference>
<reference evidence="11" key="3">
    <citation type="submission" date="2020-01" db="EMBL/GenBank/DDBJ databases">
        <authorList>
            <person name="Korhonen P.K.K."/>
            <person name="Guangxu M.G."/>
            <person name="Wang T.W."/>
            <person name="Stroehlein A.J.S."/>
            <person name="Young N.D."/>
            <person name="Ang C.-S.A."/>
            <person name="Fernando D.W.F."/>
            <person name="Lu H.L."/>
            <person name="Taylor S.T."/>
            <person name="Ehtesham M.E.M."/>
            <person name="Najaraj S.H.N."/>
            <person name="Harsha G.H.G."/>
            <person name="Madugundu A.M."/>
            <person name="Renuse S.R."/>
            <person name="Holt D.H."/>
            <person name="Pandey A.P."/>
            <person name="Papenfuss A.P."/>
            <person name="Gasser R.B.G."/>
            <person name="Fischer K.F."/>
        </authorList>
    </citation>
    <scope>NUCLEOTIDE SEQUENCE</scope>
    <source>
        <strain evidence="11">SSS_KF_BRIS2020</strain>
    </source>
</reference>
<feature type="transmembrane region" description="Helical" evidence="8">
    <location>
        <begin position="189"/>
        <end position="212"/>
    </location>
</feature>
<evidence type="ECO:0000313" key="12">
    <source>
        <dbReference type="EMBL" id="KPM03388.1"/>
    </source>
</evidence>
<keyword evidence="3 8" id="KW-0812">Transmembrane</keyword>
<feature type="transmembrane region" description="Helical" evidence="8">
    <location>
        <begin position="158"/>
        <end position="177"/>
    </location>
</feature>
<keyword evidence="6 8" id="KW-0472">Membrane</keyword>
<dbReference type="PANTHER" id="PTHR21016">
    <property type="entry name" value="BETA-AMYLOID BINDING PROTEIN-RELATED"/>
    <property type="match status" value="1"/>
</dbReference>
<reference evidence="13" key="4">
    <citation type="submission" date="2022-06" db="UniProtKB">
        <authorList>
            <consortium name="EnsemblMetazoa"/>
        </authorList>
    </citation>
    <scope>IDENTIFICATION</scope>
</reference>
<evidence type="ECO:0000256" key="1">
    <source>
        <dbReference type="ARBA" id="ARBA00004141"/>
    </source>
</evidence>
<dbReference type="AlphaFoldDB" id="A0A131ZX08"/>
<dbReference type="OMA" id="PIDHKGN"/>
<name>A0A131ZX08_SARSC</name>
<reference evidence="12 15" key="1">
    <citation type="journal article" date="2015" name="Parasit. Vectors">
        <title>Draft genome of the scabies mite.</title>
        <authorList>
            <person name="Rider S.D.Jr."/>
            <person name="Morgan M.S."/>
            <person name="Arlian L.G."/>
        </authorList>
    </citation>
    <scope>NUCLEOTIDE SEQUENCE [LARGE SCALE GENOMIC DNA]</scope>
    <source>
        <strain evidence="12">Arlian Lab</strain>
    </source>
</reference>
<accession>A0A131ZX08</accession>
<evidence type="ECO:0000256" key="7">
    <source>
        <dbReference type="ARBA" id="ARBA00023180"/>
    </source>
</evidence>
<evidence type="ECO:0000259" key="10">
    <source>
        <dbReference type="Pfam" id="PF05154"/>
    </source>
</evidence>
<evidence type="ECO:0000313" key="13">
    <source>
        <dbReference type="EnsemblMetazoa" id="KAF7493192.1"/>
    </source>
</evidence>